<evidence type="ECO:0000313" key="13">
    <source>
        <dbReference type="EMBL" id="STG52511.1"/>
    </source>
</evidence>
<dbReference type="Proteomes" id="UP000254817">
    <property type="component" value="Unassembled WGS sequence"/>
</dbReference>
<dbReference type="Pfam" id="PF03786">
    <property type="entry name" value="UxuA"/>
    <property type="match status" value="1"/>
</dbReference>
<comment type="catalytic activity">
    <reaction evidence="1">
        <text>D-mannonate = 2-dehydro-3-deoxy-D-gluconate + H2O</text>
        <dbReference type="Rhea" id="RHEA:20097"/>
        <dbReference type="ChEBI" id="CHEBI:15377"/>
        <dbReference type="ChEBI" id="CHEBI:17767"/>
        <dbReference type="ChEBI" id="CHEBI:57990"/>
        <dbReference type="EC" id="4.2.1.8"/>
    </reaction>
</comment>
<dbReference type="AlphaFoldDB" id="A0A376MPX7"/>
<evidence type="ECO:0000256" key="7">
    <source>
        <dbReference type="ARBA" id="ARBA00012927"/>
    </source>
</evidence>
<dbReference type="SUPFAM" id="SSF51658">
    <property type="entry name" value="Xylose isomerase-like"/>
    <property type="match status" value="1"/>
</dbReference>
<dbReference type="GO" id="GO:0042840">
    <property type="term" value="P:D-glucuronate catabolic process"/>
    <property type="evidence" value="ECO:0007669"/>
    <property type="project" value="TreeGrafter"/>
</dbReference>
<proteinExistence type="inferred from homology"/>
<evidence type="ECO:0000256" key="4">
    <source>
        <dbReference type="ARBA" id="ARBA00002713"/>
    </source>
</evidence>
<dbReference type="EMBL" id="UGAW01000001">
    <property type="protein sequence ID" value="STG52511.1"/>
    <property type="molecule type" value="Genomic_DNA"/>
</dbReference>
<dbReference type="GO" id="GO:0030145">
    <property type="term" value="F:manganese ion binding"/>
    <property type="evidence" value="ECO:0007669"/>
    <property type="project" value="TreeGrafter"/>
</dbReference>
<comment type="pathway">
    <text evidence="5">Carbohydrate metabolism; pentose and glucuronate interconversion.</text>
</comment>
<name>A0A376MPX7_ECOLX</name>
<keyword evidence="11 13" id="KW-0456">Lyase</keyword>
<keyword evidence="9" id="KW-0408">Iron</keyword>
<evidence type="ECO:0000256" key="6">
    <source>
        <dbReference type="ARBA" id="ARBA00007389"/>
    </source>
</evidence>
<reference evidence="13 14" key="1">
    <citation type="submission" date="2018-06" db="EMBL/GenBank/DDBJ databases">
        <authorList>
            <consortium name="Pathogen Informatics"/>
            <person name="Doyle S."/>
        </authorList>
    </citation>
    <scope>NUCLEOTIDE SEQUENCE [LARGE SCALE GENOMIC DNA]</scope>
    <source>
        <strain evidence="13 14">NCTC11112</strain>
    </source>
</reference>
<evidence type="ECO:0000256" key="3">
    <source>
        <dbReference type="ARBA" id="ARBA00001954"/>
    </source>
</evidence>
<dbReference type="GO" id="GO:0008927">
    <property type="term" value="F:mannonate dehydratase activity"/>
    <property type="evidence" value="ECO:0007669"/>
    <property type="project" value="UniProtKB-EC"/>
</dbReference>
<dbReference type="GO" id="GO:0008198">
    <property type="term" value="F:ferrous iron binding"/>
    <property type="evidence" value="ECO:0007669"/>
    <property type="project" value="TreeGrafter"/>
</dbReference>
<evidence type="ECO:0000256" key="1">
    <source>
        <dbReference type="ARBA" id="ARBA00001794"/>
    </source>
</evidence>
<evidence type="ECO:0000256" key="10">
    <source>
        <dbReference type="ARBA" id="ARBA00023211"/>
    </source>
</evidence>
<dbReference type="PANTHER" id="PTHR30387:SF2">
    <property type="entry name" value="MANNONATE DEHYDRATASE"/>
    <property type="match status" value="1"/>
</dbReference>
<dbReference type="Gene3D" id="3.20.20.150">
    <property type="entry name" value="Divalent-metal-dependent TIM barrel enzymes"/>
    <property type="match status" value="1"/>
</dbReference>
<dbReference type="InterPro" id="IPR004628">
    <property type="entry name" value="Man_deHydtase"/>
</dbReference>
<protein>
    <recommendedName>
        <fullName evidence="8">Mannonate dehydratase</fullName>
        <ecNumber evidence="7">4.2.1.8</ecNumber>
    </recommendedName>
    <alternativeName>
        <fullName evidence="12">D-mannonate hydro-lyase</fullName>
    </alternativeName>
</protein>
<evidence type="ECO:0000256" key="12">
    <source>
        <dbReference type="ARBA" id="ARBA00033474"/>
    </source>
</evidence>
<evidence type="ECO:0000256" key="8">
    <source>
        <dbReference type="ARBA" id="ARBA00016339"/>
    </source>
</evidence>
<dbReference type="PANTHER" id="PTHR30387">
    <property type="entry name" value="MANNONATE DEHYDRATASE"/>
    <property type="match status" value="1"/>
</dbReference>
<comment type="function">
    <text evidence="4">Catalyzes the dehydration of D-mannonate.</text>
</comment>
<evidence type="ECO:0000256" key="2">
    <source>
        <dbReference type="ARBA" id="ARBA00001936"/>
    </source>
</evidence>
<accession>A0A376MPX7</accession>
<dbReference type="EC" id="4.2.1.8" evidence="7"/>
<evidence type="ECO:0000256" key="9">
    <source>
        <dbReference type="ARBA" id="ARBA00023004"/>
    </source>
</evidence>
<evidence type="ECO:0000313" key="14">
    <source>
        <dbReference type="Proteomes" id="UP000254817"/>
    </source>
</evidence>
<evidence type="ECO:0000256" key="5">
    <source>
        <dbReference type="ARBA" id="ARBA00004892"/>
    </source>
</evidence>
<comment type="cofactor">
    <cofactor evidence="2">
        <name>Mn(2+)</name>
        <dbReference type="ChEBI" id="CHEBI:29035"/>
    </cofactor>
</comment>
<keyword evidence="10" id="KW-0464">Manganese</keyword>
<sequence length="47" mass="5491">MCTGSYGVRADNDLVDMIKQFGPRIYFTHLRSTMREDNPKPSTKRRT</sequence>
<gene>
    <name evidence="13" type="primary">uxuA_3</name>
    <name evidence="13" type="ORF">NCTC11112_03018</name>
</gene>
<evidence type="ECO:0000256" key="11">
    <source>
        <dbReference type="ARBA" id="ARBA00023239"/>
    </source>
</evidence>
<organism evidence="13 14">
    <name type="scientific">Escherichia coli</name>
    <dbReference type="NCBI Taxonomy" id="562"/>
    <lineage>
        <taxon>Bacteria</taxon>
        <taxon>Pseudomonadati</taxon>
        <taxon>Pseudomonadota</taxon>
        <taxon>Gammaproteobacteria</taxon>
        <taxon>Enterobacterales</taxon>
        <taxon>Enterobacteriaceae</taxon>
        <taxon>Escherichia</taxon>
    </lineage>
</organism>
<dbReference type="UniPathway" id="UPA00246"/>
<comment type="cofactor">
    <cofactor evidence="3">
        <name>Fe(2+)</name>
        <dbReference type="ChEBI" id="CHEBI:29033"/>
    </cofactor>
</comment>
<dbReference type="InterPro" id="IPR036237">
    <property type="entry name" value="Xyl_isomerase-like_sf"/>
</dbReference>
<comment type="similarity">
    <text evidence="6">Belongs to the mannonate dehydratase family.</text>
</comment>